<dbReference type="EC" id="3.6.1.54" evidence="3"/>
<dbReference type="Proteomes" id="UP000678276">
    <property type="component" value="Unassembled WGS sequence"/>
</dbReference>
<keyword evidence="3" id="KW-0378">Hydrolase</keyword>
<gene>
    <name evidence="3" type="primary">lpxI</name>
    <name evidence="3" type="ORF">J6595_07675</name>
</gene>
<keyword evidence="4" id="KW-1185">Reference proteome</keyword>
<name>A0ABS4BHM2_9HYPH</name>
<proteinExistence type="predicted"/>
<dbReference type="InterPro" id="IPR043167">
    <property type="entry name" value="LpxI_C_sf"/>
</dbReference>
<dbReference type="Gene3D" id="3.40.140.80">
    <property type="match status" value="1"/>
</dbReference>
<dbReference type="PANTHER" id="PTHR39962:SF1">
    <property type="entry name" value="LPXI FAMILY PROTEIN"/>
    <property type="match status" value="1"/>
</dbReference>
<evidence type="ECO:0000259" key="2">
    <source>
        <dbReference type="Pfam" id="PF17930"/>
    </source>
</evidence>
<dbReference type="InterPro" id="IPR041255">
    <property type="entry name" value="LpxI_N"/>
</dbReference>
<dbReference type="GO" id="GO:0016787">
    <property type="term" value="F:hydrolase activity"/>
    <property type="evidence" value="ECO:0007669"/>
    <property type="project" value="UniProtKB-KW"/>
</dbReference>
<evidence type="ECO:0000259" key="1">
    <source>
        <dbReference type="Pfam" id="PF06230"/>
    </source>
</evidence>
<dbReference type="InterPro" id="IPR053174">
    <property type="entry name" value="LpxI"/>
</dbReference>
<protein>
    <submittedName>
        <fullName evidence="3">UDP-2,3-diacylglucosamine diphosphatase LpxI</fullName>
        <ecNumber evidence="3">3.6.1.54</ecNumber>
    </submittedName>
</protein>
<dbReference type="Pfam" id="PF06230">
    <property type="entry name" value="LpxI_C"/>
    <property type="match status" value="1"/>
</dbReference>
<evidence type="ECO:0000313" key="3">
    <source>
        <dbReference type="EMBL" id="MBP0615455.1"/>
    </source>
</evidence>
<feature type="domain" description="LpxI N-terminal" evidence="2">
    <location>
        <begin position="10"/>
        <end position="138"/>
    </location>
</feature>
<dbReference type="Gene3D" id="3.40.50.20">
    <property type="match status" value="1"/>
</dbReference>
<dbReference type="RefSeq" id="WP_209593882.1">
    <property type="nucleotide sequence ID" value="NZ_JAGJCF010000004.1"/>
</dbReference>
<reference evidence="3 4" key="1">
    <citation type="submission" date="2021-04" db="EMBL/GenBank/DDBJ databases">
        <title>Whole genome sequence of Jiella sp. KSK16Y-1.</title>
        <authorList>
            <person name="Tuo L."/>
        </authorList>
    </citation>
    <scope>NUCLEOTIDE SEQUENCE [LARGE SCALE GENOMIC DNA]</scope>
    <source>
        <strain evidence="3 4">KSK16Y-1</strain>
    </source>
</reference>
<comment type="caution">
    <text evidence="3">The sequence shown here is derived from an EMBL/GenBank/DDBJ whole genome shotgun (WGS) entry which is preliminary data.</text>
</comment>
<accession>A0ABS4BHM2</accession>
<dbReference type="PANTHER" id="PTHR39962">
    <property type="entry name" value="BLL4848 PROTEIN"/>
    <property type="match status" value="1"/>
</dbReference>
<organism evidence="3 4">
    <name type="scientific">Jiella mangrovi</name>
    <dbReference type="NCBI Taxonomy" id="2821407"/>
    <lineage>
        <taxon>Bacteria</taxon>
        <taxon>Pseudomonadati</taxon>
        <taxon>Pseudomonadota</taxon>
        <taxon>Alphaproteobacteria</taxon>
        <taxon>Hyphomicrobiales</taxon>
        <taxon>Aurantimonadaceae</taxon>
        <taxon>Jiella</taxon>
    </lineage>
</organism>
<evidence type="ECO:0000313" key="4">
    <source>
        <dbReference type="Proteomes" id="UP000678276"/>
    </source>
</evidence>
<sequence length="299" mass="31760">MEPRFPGEPLGLIAGGGRLPRIVAEAARAHGFEPVVVRIADGKDDDWSDFKGEYFAWGRAGDAVRFMKASGVKRVLACGTVSRRPDFRSILPSLRTLLMLPTAFRIVRGGDDRLLRNVAAFLKAQGLEPVAVQDVEPQLLAPEGPIAGRAADERERAALALGVRVAQTLGSLDVGQAVVASQERVIALEAAEGTREMLHRVADLRARGRVGRNERLALVKVVKPQQDERFDLPSIGVSTILEADGAGISAIGVSAGKSLIIDFDALVVAARDANIAVVGLPRDEASDPSRADVVSGSEP</sequence>
<feature type="domain" description="LpxI C-terminal" evidence="1">
    <location>
        <begin position="142"/>
        <end position="278"/>
    </location>
</feature>
<dbReference type="EMBL" id="JAGJCF010000004">
    <property type="protein sequence ID" value="MBP0615455.1"/>
    <property type="molecule type" value="Genomic_DNA"/>
</dbReference>
<dbReference type="Pfam" id="PF17930">
    <property type="entry name" value="LpxI_N"/>
    <property type="match status" value="1"/>
</dbReference>
<dbReference type="InterPro" id="IPR010415">
    <property type="entry name" value="LpxI_C"/>
</dbReference>